<dbReference type="EMBL" id="JAMKFB020000025">
    <property type="protein sequence ID" value="KAL0154950.1"/>
    <property type="molecule type" value="Genomic_DNA"/>
</dbReference>
<dbReference type="AlphaFoldDB" id="A0ABD0N0Z5"/>
<keyword evidence="2" id="KW-1185">Reference proteome</keyword>
<protein>
    <submittedName>
        <fullName evidence="1">Uncharacterized protein</fullName>
    </submittedName>
</protein>
<evidence type="ECO:0000313" key="1">
    <source>
        <dbReference type="EMBL" id="KAL0154950.1"/>
    </source>
</evidence>
<sequence>IEEVLAGAELAPAQSLWTTEASGSVQLRMDELCPEQPITVHQMFTNSVQKYGKLTALASKRGNKWDK</sequence>
<proteinExistence type="predicted"/>
<organism evidence="1 2">
    <name type="scientific">Cirrhinus mrigala</name>
    <name type="common">Mrigala</name>
    <dbReference type="NCBI Taxonomy" id="683832"/>
    <lineage>
        <taxon>Eukaryota</taxon>
        <taxon>Metazoa</taxon>
        <taxon>Chordata</taxon>
        <taxon>Craniata</taxon>
        <taxon>Vertebrata</taxon>
        <taxon>Euteleostomi</taxon>
        <taxon>Actinopterygii</taxon>
        <taxon>Neopterygii</taxon>
        <taxon>Teleostei</taxon>
        <taxon>Ostariophysi</taxon>
        <taxon>Cypriniformes</taxon>
        <taxon>Cyprinidae</taxon>
        <taxon>Labeoninae</taxon>
        <taxon>Labeonini</taxon>
        <taxon>Cirrhinus</taxon>
    </lineage>
</organism>
<evidence type="ECO:0000313" key="2">
    <source>
        <dbReference type="Proteomes" id="UP001529510"/>
    </source>
</evidence>
<gene>
    <name evidence="1" type="ORF">M9458_049213</name>
</gene>
<feature type="non-terminal residue" evidence="1">
    <location>
        <position position="1"/>
    </location>
</feature>
<dbReference type="Proteomes" id="UP001529510">
    <property type="component" value="Unassembled WGS sequence"/>
</dbReference>
<accession>A0ABD0N0Z5</accession>
<feature type="non-terminal residue" evidence="1">
    <location>
        <position position="67"/>
    </location>
</feature>
<reference evidence="1 2" key="1">
    <citation type="submission" date="2024-05" db="EMBL/GenBank/DDBJ databases">
        <title>Genome sequencing and assembly of Indian major carp, Cirrhinus mrigala (Hamilton, 1822).</title>
        <authorList>
            <person name="Mohindra V."/>
            <person name="Chowdhury L.M."/>
            <person name="Lal K."/>
            <person name="Jena J.K."/>
        </authorList>
    </citation>
    <scope>NUCLEOTIDE SEQUENCE [LARGE SCALE GENOMIC DNA]</scope>
    <source>
        <strain evidence="1">CM1030</strain>
        <tissue evidence="1">Blood</tissue>
    </source>
</reference>
<name>A0ABD0N0Z5_CIRMR</name>
<comment type="caution">
    <text evidence="1">The sequence shown here is derived from an EMBL/GenBank/DDBJ whole genome shotgun (WGS) entry which is preliminary data.</text>
</comment>